<evidence type="ECO:0000259" key="9">
    <source>
        <dbReference type="Pfam" id="PF00482"/>
    </source>
</evidence>
<evidence type="ECO:0000256" key="2">
    <source>
        <dbReference type="ARBA" id="ARBA00005745"/>
    </source>
</evidence>
<dbReference type="InterPro" id="IPR018076">
    <property type="entry name" value="T2SS_GspF_dom"/>
</dbReference>
<evidence type="ECO:0000313" key="11">
    <source>
        <dbReference type="Proteomes" id="UP000544872"/>
    </source>
</evidence>
<evidence type="ECO:0000256" key="6">
    <source>
        <dbReference type="ARBA" id="ARBA00023136"/>
    </source>
</evidence>
<gene>
    <name evidence="10" type="ORF">FHS48_002707</name>
</gene>
<keyword evidence="3" id="KW-1003">Cell membrane</keyword>
<evidence type="ECO:0000313" key="10">
    <source>
        <dbReference type="EMBL" id="MBB6211270.1"/>
    </source>
</evidence>
<keyword evidence="4 8" id="KW-0812">Transmembrane</keyword>
<feature type="region of interest" description="Disordered" evidence="7">
    <location>
        <begin position="1"/>
        <end position="24"/>
    </location>
</feature>
<dbReference type="PRINTS" id="PR00812">
    <property type="entry name" value="BCTERIALGSPF"/>
</dbReference>
<comment type="subcellular location">
    <subcellularLocation>
        <location evidence="1">Cell membrane</location>
        <topology evidence="1">Multi-pass membrane protein</topology>
    </subcellularLocation>
</comment>
<evidence type="ECO:0000256" key="3">
    <source>
        <dbReference type="ARBA" id="ARBA00022475"/>
    </source>
</evidence>
<name>A0A7W9ZGZ7_NOVIT</name>
<keyword evidence="6 8" id="KW-0472">Membrane</keyword>
<evidence type="ECO:0000256" key="8">
    <source>
        <dbReference type="SAM" id="Phobius"/>
    </source>
</evidence>
<evidence type="ECO:0000256" key="5">
    <source>
        <dbReference type="ARBA" id="ARBA00022989"/>
    </source>
</evidence>
<proteinExistence type="inferred from homology"/>
<dbReference type="PANTHER" id="PTHR30012:SF0">
    <property type="entry name" value="TYPE II SECRETION SYSTEM PROTEIN F-RELATED"/>
    <property type="match status" value="1"/>
</dbReference>
<dbReference type="InterPro" id="IPR042094">
    <property type="entry name" value="T2SS_GspF_sf"/>
</dbReference>
<dbReference type="Proteomes" id="UP000544872">
    <property type="component" value="Unassembled WGS sequence"/>
</dbReference>
<feature type="compositionally biased region" description="Basic and acidic residues" evidence="7">
    <location>
        <begin position="11"/>
        <end position="24"/>
    </location>
</feature>
<evidence type="ECO:0000256" key="7">
    <source>
        <dbReference type="SAM" id="MobiDB-lite"/>
    </source>
</evidence>
<feature type="transmembrane region" description="Helical" evidence="8">
    <location>
        <begin position="207"/>
        <end position="229"/>
    </location>
</feature>
<dbReference type="GO" id="GO:0005886">
    <property type="term" value="C:plasma membrane"/>
    <property type="evidence" value="ECO:0007669"/>
    <property type="project" value="UniProtKB-SubCell"/>
</dbReference>
<dbReference type="RefSeq" id="WP_184264088.1">
    <property type="nucleotide sequence ID" value="NZ_JACIIX010000010.1"/>
</dbReference>
<reference evidence="10 11" key="1">
    <citation type="submission" date="2020-08" db="EMBL/GenBank/DDBJ databases">
        <title>Genomic Encyclopedia of Type Strains, Phase IV (KMG-IV): sequencing the most valuable type-strain genomes for metagenomic binning, comparative biology and taxonomic classification.</title>
        <authorList>
            <person name="Goeker M."/>
        </authorList>
    </citation>
    <scope>NUCLEOTIDE SEQUENCE [LARGE SCALE GENOMIC DNA]</scope>
    <source>
        <strain evidence="10 11">DSM 11590</strain>
    </source>
</reference>
<sequence>MPQYRFTAVGRDGKHQEGRESADSRAALEQKLKARRLILLECKEVAVRKIASSVTVGFIAQLSELIANGVVLDRSLQIIAENAEDKKVADLAVTLRQGVKRGLSLSQALAEAGQFDPLLIPLLRAGEVSGQMDVILDNLQEHYKRKQKLSRDIVASLTYPVILVIACLASIGALGIYVIPVFRTLFEDRMEVLPATTRGIFWFSDMLLRYGGMITVAVALVVGLLVFLWKRSVPFQVSVDRMALNLPSIGPFLGKLQAANILTVLGVLLSNGVSLAPAMELTIGVARNRIVRSGLERALNDVRRGKRFTASLEPVVGFPRSALQMVSVGEETGNLAQICSRTAYSLQEEVQGRLKVMVSLLEPVMILFMGGTVGFVVVSMLLAVYSMSDLG</sequence>
<dbReference type="InterPro" id="IPR003004">
    <property type="entry name" value="GspF/PilC"/>
</dbReference>
<accession>A0A7W9ZGZ7</accession>
<feature type="transmembrane region" description="Helical" evidence="8">
    <location>
        <begin position="153"/>
        <end position="179"/>
    </location>
</feature>
<keyword evidence="11" id="KW-1185">Reference proteome</keyword>
<protein>
    <submittedName>
        <fullName evidence="10">Type II secretory pathway component PulF</fullName>
    </submittedName>
</protein>
<comment type="caution">
    <text evidence="10">The sequence shown here is derived from an EMBL/GenBank/DDBJ whole genome shotgun (WGS) entry which is preliminary data.</text>
</comment>
<keyword evidence="5 8" id="KW-1133">Transmembrane helix</keyword>
<dbReference type="Pfam" id="PF00482">
    <property type="entry name" value="T2SSF"/>
    <property type="match status" value="2"/>
</dbReference>
<dbReference type="PANTHER" id="PTHR30012">
    <property type="entry name" value="GENERAL SECRETION PATHWAY PROTEIN"/>
    <property type="match status" value="1"/>
</dbReference>
<dbReference type="AlphaFoldDB" id="A0A7W9ZGZ7"/>
<dbReference type="Gene3D" id="1.20.81.30">
    <property type="entry name" value="Type II secretion system (T2SS), domain F"/>
    <property type="match status" value="2"/>
</dbReference>
<comment type="similarity">
    <text evidence="2">Belongs to the GSP F family.</text>
</comment>
<dbReference type="EMBL" id="JACIIX010000010">
    <property type="protein sequence ID" value="MBB6211270.1"/>
    <property type="molecule type" value="Genomic_DNA"/>
</dbReference>
<feature type="domain" description="Type II secretion system protein GspF" evidence="9">
    <location>
        <begin position="58"/>
        <end position="180"/>
    </location>
</feature>
<feature type="transmembrane region" description="Helical" evidence="8">
    <location>
        <begin position="364"/>
        <end position="385"/>
    </location>
</feature>
<organism evidence="10 11">
    <name type="scientific">Novispirillum itersonii</name>
    <name type="common">Aquaspirillum itersonii</name>
    <dbReference type="NCBI Taxonomy" id="189"/>
    <lineage>
        <taxon>Bacteria</taxon>
        <taxon>Pseudomonadati</taxon>
        <taxon>Pseudomonadota</taxon>
        <taxon>Alphaproteobacteria</taxon>
        <taxon>Rhodospirillales</taxon>
        <taxon>Novispirillaceae</taxon>
        <taxon>Novispirillum</taxon>
    </lineage>
</organism>
<evidence type="ECO:0000256" key="4">
    <source>
        <dbReference type="ARBA" id="ARBA00022692"/>
    </source>
</evidence>
<feature type="domain" description="Type II secretion system protein GspF" evidence="9">
    <location>
        <begin position="262"/>
        <end position="382"/>
    </location>
</feature>
<evidence type="ECO:0000256" key="1">
    <source>
        <dbReference type="ARBA" id="ARBA00004651"/>
    </source>
</evidence>